<evidence type="ECO:0000313" key="1">
    <source>
        <dbReference type="EMBL" id="MBA8825489.1"/>
    </source>
</evidence>
<comment type="caution">
    <text evidence="1">The sequence shown here is derived from an EMBL/GenBank/DDBJ whole genome shotgun (WGS) entry which is preliminary data.</text>
</comment>
<protein>
    <submittedName>
        <fullName evidence="1">Uncharacterized protein</fullName>
    </submittedName>
</protein>
<dbReference type="Proteomes" id="UP000569329">
    <property type="component" value="Unassembled WGS sequence"/>
</dbReference>
<dbReference type="AlphaFoldDB" id="A0A839DXN0"/>
<keyword evidence="2" id="KW-1185">Reference proteome</keyword>
<evidence type="ECO:0000313" key="2">
    <source>
        <dbReference type="Proteomes" id="UP000569329"/>
    </source>
</evidence>
<organism evidence="1 2">
    <name type="scientific">Halosaccharopolyspora lacisalsi</name>
    <dbReference type="NCBI Taxonomy" id="1000566"/>
    <lineage>
        <taxon>Bacteria</taxon>
        <taxon>Bacillati</taxon>
        <taxon>Actinomycetota</taxon>
        <taxon>Actinomycetes</taxon>
        <taxon>Pseudonocardiales</taxon>
        <taxon>Pseudonocardiaceae</taxon>
        <taxon>Halosaccharopolyspora</taxon>
    </lineage>
</organism>
<gene>
    <name evidence="1" type="ORF">FHX42_002840</name>
</gene>
<accession>A0A839DXN0</accession>
<sequence length="130" mass="15107">MQDFDQWRRLGKHWHAYSEKRDEQGQSTRVSRLAREPDVTLFSPRSVAEWLADRTREHSPRTAVKLLGENAGWGHMADGRHIDHDLAADESTASRGDSIYVSITRQDERTDLWVEAVMDEECPEVHHEQE</sequence>
<reference evidence="1 2" key="1">
    <citation type="submission" date="2020-07" db="EMBL/GenBank/DDBJ databases">
        <title>Sequencing the genomes of 1000 actinobacteria strains.</title>
        <authorList>
            <person name="Klenk H.-P."/>
        </authorList>
    </citation>
    <scope>NUCLEOTIDE SEQUENCE [LARGE SCALE GENOMIC DNA]</scope>
    <source>
        <strain evidence="1 2">DSM 45975</strain>
    </source>
</reference>
<dbReference type="EMBL" id="JACGWZ010000003">
    <property type="protein sequence ID" value="MBA8825489.1"/>
    <property type="molecule type" value="Genomic_DNA"/>
</dbReference>
<proteinExistence type="predicted"/>
<dbReference type="RefSeq" id="WP_182544659.1">
    <property type="nucleotide sequence ID" value="NZ_JACGWZ010000003.1"/>
</dbReference>
<name>A0A839DXN0_9PSEU</name>